<dbReference type="PANTHER" id="PTHR30532">
    <property type="entry name" value="IRON III DICITRATE-BINDING PERIPLASMIC PROTEIN"/>
    <property type="match status" value="1"/>
</dbReference>
<keyword evidence="4" id="KW-0410">Iron transport</keyword>
<evidence type="ECO:0000256" key="4">
    <source>
        <dbReference type="ARBA" id="ARBA00022496"/>
    </source>
</evidence>
<protein>
    <submittedName>
        <fullName evidence="8">ABC transporter substrate-binding protein</fullName>
    </submittedName>
</protein>
<evidence type="ECO:0000256" key="6">
    <source>
        <dbReference type="SAM" id="SignalP"/>
    </source>
</evidence>
<dbReference type="Pfam" id="PF01497">
    <property type="entry name" value="Peripla_BP_2"/>
    <property type="match status" value="1"/>
</dbReference>
<feature type="chain" id="PRO_5045467509" evidence="6">
    <location>
        <begin position="24"/>
        <end position="316"/>
    </location>
</feature>
<gene>
    <name evidence="8" type="ORF">V6617_11070</name>
</gene>
<feature type="domain" description="Fe/B12 periplasmic-binding" evidence="7">
    <location>
        <begin position="44"/>
        <end position="316"/>
    </location>
</feature>
<dbReference type="InterPro" id="IPR051313">
    <property type="entry name" value="Bact_iron-sidero_bind"/>
</dbReference>
<dbReference type="Proteomes" id="UP001369958">
    <property type="component" value="Chromosome"/>
</dbReference>
<dbReference type="InterPro" id="IPR002491">
    <property type="entry name" value="ABC_transptr_periplasmic_BD"/>
</dbReference>
<evidence type="ECO:0000313" key="9">
    <source>
        <dbReference type="Proteomes" id="UP001369958"/>
    </source>
</evidence>
<dbReference type="SUPFAM" id="SSF53807">
    <property type="entry name" value="Helical backbone' metal receptor"/>
    <property type="match status" value="1"/>
</dbReference>
<keyword evidence="4" id="KW-0406">Ion transport</keyword>
<keyword evidence="4" id="KW-0408">Iron</keyword>
<reference evidence="8 9" key="1">
    <citation type="submission" date="2024-02" db="EMBL/GenBank/DDBJ databases">
        <title>Complete genome sequence of Pelagibacterium nitratireducens ZH15.</title>
        <authorList>
            <person name="Zhao L.H."/>
        </authorList>
    </citation>
    <scope>NUCLEOTIDE SEQUENCE [LARGE SCALE GENOMIC DNA]</scope>
    <source>
        <strain evidence="8 9">ZH15</strain>
    </source>
</reference>
<evidence type="ECO:0000256" key="5">
    <source>
        <dbReference type="ARBA" id="ARBA00022729"/>
    </source>
</evidence>
<dbReference type="PANTHER" id="PTHR30532:SF24">
    <property type="entry name" value="FERRIC ENTEROBACTIN-BINDING PERIPLASMIC PROTEIN FEPB"/>
    <property type="match status" value="1"/>
</dbReference>
<evidence type="ECO:0000256" key="3">
    <source>
        <dbReference type="ARBA" id="ARBA00022448"/>
    </source>
</evidence>
<organism evidence="8 9">
    <name type="scientific">Pelagibacterium nitratireducens</name>
    <dbReference type="NCBI Taxonomy" id="1046114"/>
    <lineage>
        <taxon>Bacteria</taxon>
        <taxon>Pseudomonadati</taxon>
        <taxon>Pseudomonadota</taxon>
        <taxon>Alphaproteobacteria</taxon>
        <taxon>Hyphomicrobiales</taxon>
        <taxon>Devosiaceae</taxon>
        <taxon>Pelagibacterium</taxon>
    </lineage>
</organism>
<feature type="signal peptide" evidence="6">
    <location>
        <begin position="1"/>
        <end position="23"/>
    </location>
</feature>
<name>A0ABZ2HV94_9HYPH</name>
<keyword evidence="3" id="KW-0813">Transport</keyword>
<evidence type="ECO:0000313" key="8">
    <source>
        <dbReference type="EMBL" id="WWT31564.1"/>
    </source>
</evidence>
<dbReference type="RefSeq" id="WP_338607031.1">
    <property type="nucleotide sequence ID" value="NZ_CP146275.1"/>
</dbReference>
<accession>A0ABZ2HV94</accession>
<comment type="similarity">
    <text evidence="2">Belongs to the bacterial solute-binding protein 8 family.</text>
</comment>
<keyword evidence="5 6" id="KW-0732">Signal</keyword>
<keyword evidence="9" id="KW-1185">Reference proteome</keyword>
<evidence type="ECO:0000259" key="7">
    <source>
        <dbReference type="PROSITE" id="PS50983"/>
    </source>
</evidence>
<sequence>MKRLTITSALAVLMAATASMAMAQDWSFTDGAGNTVTLDNPPERIVAFSSSAAGLMQFGVNPVGIFIDESASGKSYAEFDLSGIEVIRTAWNELQPESLLALDPNLIVTEYWPRTQSYSGGDQMSPQGQFSGVAPIIGIEQGASILGLIEAYGELAEALGADLDAPEIASQREAFEQARTELTAAASEKPGLQVMAAYASDESLMVAAPAGAAELQDFTNWGLDVVVPDAPEGEYWGILSWENADTYPADVLLLDDRSGDDVRTAVENQPLAEIIDAVRAGQVGDWPAWWIRTYGSYAAELEELTALIERSEVVTQ</sequence>
<dbReference type="PROSITE" id="PS50983">
    <property type="entry name" value="FE_B12_PBP"/>
    <property type="match status" value="1"/>
</dbReference>
<comment type="subcellular location">
    <subcellularLocation>
        <location evidence="1">Cell envelope</location>
    </subcellularLocation>
</comment>
<evidence type="ECO:0000256" key="2">
    <source>
        <dbReference type="ARBA" id="ARBA00008814"/>
    </source>
</evidence>
<dbReference type="EMBL" id="CP146275">
    <property type="protein sequence ID" value="WWT31564.1"/>
    <property type="molecule type" value="Genomic_DNA"/>
</dbReference>
<evidence type="ECO:0000256" key="1">
    <source>
        <dbReference type="ARBA" id="ARBA00004196"/>
    </source>
</evidence>
<proteinExistence type="inferred from homology"/>
<dbReference type="Gene3D" id="3.40.50.1980">
    <property type="entry name" value="Nitrogenase molybdenum iron protein domain"/>
    <property type="match status" value="2"/>
</dbReference>